<evidence type="ECO:0000259" key="3">
    <source>
        <dbReference type="PROSITE" id="PS50893"/>
    </source>
</evidence>
<reference evidence="4" key="1">
    <citation type="submission" date="2020-09" db="EMBL/GenBank/DDBJ databases">
        <title>New species isolated from human feces.</title>
        <authorList>
            <person name="Kitahara M."/>
            <person name="Shigeno Y."/>
            <person name="Shime M."/>
            <person name="Matsumoto Y."/>
            <person name="Nakamura S."/>
            <person name="Motooka D."/>
            <person name="Fukuoka S."/>
            <person name="Nishikawa H."/>
            <person name="Benno Y."/>
        </authorList>
    </citation>
    <scope>NUCLEOTIDE SEQUENCE</scope>
    <source>
        <strain evidence="4">MM59</strain>
    </source>
</reference>
<evidence type="ECO:0000313" key="4">
    <source>
        <dbReference type="EMBL" id="BCK84744.1"/>
    </source>
</evidence>
<dbReference type="InterPro" id="IPR015854">
    <property type="entry name" value="ABC_transpr_LolD-like"/>
</dbReference>
<dbReference type="PANTHER" id="PTHR24220:SF470">
    <property type="entry name" value="CELL DIVISION ATP-BINDING PROTEIN FTSE"/>
    <property type="match status" value="1"/>
</dbReference>
<sequence length="241" mass="27029">MPTIALEHVTKYYQAGRHGWTEKQIELGVEDVSLTIEQGDFVFVIGSSGAGKSTLLDLISGQMKPDQGVVRLDGRDLSKLMRWNYTRTTLLFGKVPQEQSLIRKMTVEENLMLAARVGRKLESAKQLHARIEKVIGLVGMAGTGKRYPAEMSIGECRRVELARALINSPPILILDEITANLDDDNIWDIFHLLTEINHRGTTVIMATHASKYVNIMRRRVVTLVDGRLFGDVRKGRYGDVV</sequence>
<keyword evidence="4" id="KW-0131">Cell cycle</keyword>
<evidence type="ECO:0000313" key="5">
    <source>
        <dbReference type="Proteomes" id="UP000679848"/>
    </source>
</evidence>
<dbReference type="GO" id="GO:0005524">
    <property type="term" value="F:ATP binding"/>
    <property type="evidence" value="ECO:0007669"/>
    <property type="project" value="UniProtKB-KW"/>
</dbReference>
<keyword evidence="2 4" id="KW-0067">ATP-binding</keyword>
<dbReference type="SUPFAM" id="SSF52540">
    <property type="entry name" value="P-loop containing nucleoside triphosphate hydrolases"/>
    <property type="match status" value="1"/>
</dbReference>
<evidence type="ECO:0000256" key="2">
    <source>
        <dbReference type="ARBA" id="ARBA00022840"/>
    </source>
</evidence>
<dbReference type="EMBL" id="AP023420">
    <property type="protein sequence ID" value="BCK84744.1"/>
    <property type="molecule type" value="Genomic_DNA"/>
</dbReference>
<keyword evidence="1" id="KW-0547">Nucleotide-binding</keyword>
<proteinExistence type="predicted"/>
<dbReference type="InterPro" id="IPR003593">
    <property type="entry name" value="AAA+_ATPase"/>
</dbReference>
<protein>
    <submittedName>
        <fullName evidence="4">Cell division ATP-binding protein FtsE</fullName>
    </submittedName>
</protein>
<dbReference type="SMART" id="SM00382">
    <property type="entry name" value="AAA"/>
    <property type="match status" value="1"/>
</dbReference>
<gene>
    <name evidence="4" type="primary">ftsE_2</name>
    <name evidence="4" type="ORF">MM59RIKEN_20630</name>
</gene>
<dbReference type="GO" id="GO:0051301">
    <property type="term" value="P:cell division"/>
    <property type="evidence" value="ECO:0007669"/>
    <property type="project" value="UniProtKB-KW"/>
</dbReference>
<accession>A0A810Q9X0</accession>
<dbReference type="GO" id="GO:0016887">
    <property type="term" value="F:ATP hydrolysis activity"/>
    <property type="evidence" value="ECO:0007669"/>
    <property type="project" value="InterPro"/>
</dbReference>
<dbReference type="RefSeq" id="WP_187029499.1">
    <property type="nucleotide sequence ID" value="NZ_AP023420.1"/>
</dbReference>
<dbReference type="Proteomes" id="UP000679848">
    <property type="component" value="Chromosome"/>
</dbReference>
<dbReference type="InterPro" id="IPR027417">
    <property type="entry name" value="P-loop_NTPase"/>
</dbReference>
<dbReference type="GO" id="GO:0005886">
    <property type="term" value="C:plasma membrane"/>
    <property type="evidence" value="ECO:0007669"/>
    <property type="project" value="TreeGrafter"/>
</dbReference>
<dbReference type="Gene3D" id="3.40.50.300">
    <property type="entry name" value="P-loop containing nucleotide triphosphate hydrolases"/>
    <property type="match status" value="1"/>
</dbReference>
<keyword evidence="5" id="KW-1185">Reference proteome</keyword>
<dbReference type="PROSITE" id="PS50893">
    <property type="entry name" value="ABC_TRANSPORTER_2"/>
    <property type="match status" value="1"/>
</dbReference>
<name>A0A810Q9X0_9FIRM</name>
<dbReference type="GO" id="GO:0022857">
    <property type="term" value="F:transmembrane transporter activity"/>
    <property type="evidence" value="ECO:0007669"/>
    <property type="project" value="TreeGrafter"/>
</dbReference>
<evidence type="ECO:0000256" key="1">
    <source>
        <dbReference type="ARBA" id="ARBA00022741"/>
    </source>
</evidence>
<organism evidence="4 5">
    <name type="scientific">Pusillibacter faecalis</name>
    <dbReference type="NCBI Taxonomy" id="2714358"/>
    <lineage>
        <taxon>Bacteria</taxon>
        <taxon>Bacillati</taxon>
        <taxon>Bacillota</taxon>
        <taxon>Clostridia</taxon>
        <taxon>Eubacteriales</taxon>
        <taxon>Oscillospiraceae</taxon>
        <taxon>Pusillibacter</taxon>
    </lineage>
</organism>
<dbReference type="AlphaFoldDB" id="A0A810Q9X0"/>
<dbReference type="Pfam" id="PF00005">
    <property type="entry name" value="ABC_tran"/>
    <property type="match status" value="1"/>
</dbReference>
<dbReference type="InterPro" id="IPR003439">
    <property type="entry name" value="ABC_transporter-like_ATP-bd"/>
</dbReference>
<feature type="domain" description="ABC transporter" evidence="3">
    <location>
        <begin position="4"/>
        <end position="241"/>
    </location>
</feature>
<dbReference type="KEGG" id="pfaa:MM59RIKEN_20630"/>
<keyword evidence="4" id="KW-0132">Cell division</keyword>
<dbReference type="PANTHER" id="PTHR24220">
    <property type="entry name" value="IMPORT ATP-BINDING PROTEIN"/>
    <property type="match status" value="1"/>
</dbReference>